<dbReference type="RefSeq" id="WP_125672382.1">
    <property type="nucleotide sequence ID" value="NZ_RCOS01000145.1"/>
</dbReference>
<name>A0A429GFI2_9CREN</name>
<organism evidence="1 2">
    <name type="scientific">Candidatus Methanodesulfokora washburnensis</name>
    <dbReference type="NCBI Taxonomy" id="2478471"/>
    <lineage>
        <taxon>Archaea</taxon>
        <taxon>Thermoproteota</taxon>
        <taxon>Candidatus Korarchaeia</taxon>
        <taxon>Candidatus Korarchaeia incertae sedis</taxon>
        <taxon>Candidatus Methanodesulfokora</taxon>
    </lineage>
</organism>
<reference evidence="1 2" key="1">
    <citation type="submission" date="2018-10" db="EMBL/GenBank/DDBJ databases">
        <title>Co-occurring genomic capacity for anaerobic methane metabolism and dissimilatory sulfite reduction discovered in the Korarchaeota.</title>
        <authorList>
            <person name="Mckay L.J."/>
            <person name="Dlakic M."/>
            <person name="Fields M.W."/>
            <person name="Delmont T.O."/>
            <person name="Eren A.M."/>
            <person name="Jay Z.J."/>
            <person name="Klingelsmith K.B."/>
            <person name="Rusch D.B."/>
            <person name="Inskeep W.P."/>
        </authorList>
    </citation>
    <scope>NUCLEOTIDE SEQUENCE [LARGE SCALE GENOMIC DNA]</scope>
    <source>
        <strain evidence="1 2">MDKW</strain>
    </source>
</reference>
<evidence type="ECO:0000313" key="2">
    <source>
        <dbReference type="Proteomes" id="UP000277582"/>
    </source>
</evidence>
<protein>
    <submittedName>
        <fullName evidence="1">Uncharacterized protein</fullName>
    </submittedName>
</protein>
<dbReference type="Proteomes" id="UP000277582">
    <property type="component" value="Unassembled WGS sequence"/>
</dbReference>
<gene>
    <name evidence="1" type="ORF">D6D85_12970</name>
</gene>
<dbReference type="EMBL" id="RCOS01000145">
    <property type="protein sequence ID" value="RSN72638.1"/>
    <property type="molecule type" value="Genomic_DNA"/>
</dbReference>
<sequence>MNVQEEERTKYCPLPAVSRGIVEYSGDEYAEVEFRGCLRDECMWFIEGKCAVVVIAESLGRVRK</sequence>
<comment type="caution">
    <text evidence="1">The sequence shown here is derived from an EMBL/GenBank/DDBJ whole genome shotgun (WGS) entry which is preliminary data.</text>
</comment>
<proteinExistence type="predicted"/>
<keyword evidence="2" id="KW-1185">Reference proteome</keyword>
<evidence type="ECO:0000313" key="1">
    <source>
        <dbReference type="EMBL" id="RSN72638.1"/>
    </source>
</evidence>
<accession>A0A429GFI2</accession>
<dbReference type="AlphaFoldDB" id="A0A429GFI2"/>